<comment type="catalytic activity">
    <reaction evidence="9">
        <text>L-proline + NAD(+) = (S)-1-pyrroline-5-carboxylate + NADH + 2 H(+)</text>
        <dbReference type="Rhea" id="RHEA:14105"/>
        <dbReference type="ChEBI" id="CHEBI:15378"/>
        <dbReference type="ChEBI" id="CHEBI:17388"/>
        <dbReference type="ChEBI" id="CHEBI:57540"/>
        <dbReference type="ChEBI" id="CHEBI:57945"/>
        <dbReference type="ChEBI" id="CHEBI:60039"/>
        <dbReference type="EC" id="1.5.1.2"/>
    </reaction>
</comment>
<dbReference type="Proteomes" id="UP000637720">
    <property type="component" value="Unassembled WGS sequence"/>
</dbReference>
<organism evidence="14 15">
    <name type="scientific">Calditerricola satsumensis</name>
    <dbReference type="NCBI Taxonomy" id="373054"/>
    <lineage>
        <taxon>Bacteria</taxon>
        <taxon>Bacillati</taxon>
        <taxon>Bacillota</taxon>
        <taxon>Bacilli</taxon>
        <taxon>Bacillales</taxon>
        <taxon>Bacillaceae</taxon>
        <taxon>Calditerricola</taxon>
    </lineage>
</organism>
<keyword evidence="3 9" id="KW-0963">Cytoplasm</keyword>
<accession>A0A8J3FFW3</accession>
<keyword evidence="5 9" id="KW-0641">Proline biosynthesis</keyword>
<dbReference type="GO" id="GO:0005737">
    <property type="term" value="C:cytoplasm"/>
    <property type="evidence" value="ECO:0007669"/>
    <property type="project" value="UniProtKB-SubCell"/>
</dbReference>
<dbReference type="FunFam" id="3.40.50.720:FF:000190">
    <property type="entry name" value="Pyrroline-5-carboxylate reductase"/>
    <property type="match status" value="1"/>
</dbReference>
<keyword evidence="15" id="KW-1185">Reference proteome</keyword>
<dbReference type="FunFam" id="1.10.3730.10:FF:000001">
    <property type="entry name" value="Pyrroline-5-carboxylate reductase"/>
    <property type="match status" value="1"/>
</dbReference>
<evidence type="ECO:0000313" key="15">
    <source>
        <dbReference type="Proteomes" id="UP000637720"/>
    </source>
</evidence>
<comment type="similarity">
    <text evidence="2 9">Belongs to the pyrroline-5-carboxylate reductase family.</text>
</comment>
<comment type="catalytic activity">
    <reaction evidence="9">
        <text>L-proline + NADP(+) = (S)-1-pyrroline-5-carboxylate + NADPH + 2 H(+)</text>
        <dbReference type="Rhea" id="RHEA:14109"/>
        <dbReference type="ChEBI" id="CHEBI:15378"/>
        <dbReference type="ChEBI" id="CHEBI:17388"/>
        <dbReference type="ChEBI" id="CHEBI:57783"/>
        <dbReference type="ChEBI" id="CHEBI:58349"/>
        <dbReference type="ChEBI" id="CHEBI:60039"/>
        <dbReference type="EC" id="1.5.1.2"/>
    </reaction>
</comment>
<dbReference type="GO" id="GO:0055129">
    <property type="term" value="P:L-proline biosynthetic process"/>
    <property type="evidence" value="ECO:0007669"/>
    <property type="project" value="UniProtKB-UniRule"/>
</dbReference>
<dbReference type="PANTHER" id="PTHR11645:SF49">
    <property type="entry name" value="PYRROLINE-5-CARBOXYLATE REDUCTASE 1"/>
    <property type="match status" value="1"/>
</dbReference>
<reference evidence="14" key="1">
    <citation type="journal article" date="2014" name="Int. J. Syst. Evol. Microbiol.">
        <title>Complete genome sequence of Corynebacterium casei LMG S-19264T (=DSM 44701T), isolated from a smear-ripened cheese.</title>
        <authorList>
            <consortium name="US DOE Joint Genome Institute (JGI-PGF)"/>
            <person name="Walter F."/>
            <person name="Albersmeier A."/>
            <person name="Kalinowski J."/>
            <person name="Ruckert C."/>
        </authorList>
    </citation>
    <scope>NUCLEOTIDE SEQUENCE</scope>
    <source>
        <strain evidence="14">JCM 14719</strain>
    </source>
</reference>
<evidence type="ECO:0000256" key="4">
    <source>
        <dbReference type="ARBA" id="ARBA00022605"/>
    </source>
</evidence>
<evidence type="ECO:0000256" key="3">
    <source>
        <dbReference type="ARBA" id="ARBA00022490"/>
    </source>
</evidence>
<dbReference type="InterPro" id="IPR028939">
    <property type="entry name" value="P5C_Rdtase_cat_N"/>
</dbReference>
<evidence type="ECO:0000256" key="6">
    <source>
        <dbReference type="ARBA" id="ARBA00022857"/>
    </source>
</evidence>
<comment type="subcellular location">
    <subcellularLocation>
        <location evidence="1 9">Cytoplasm</location>
    </subcellularLocation>
</comment>
<gene>
    <name evidence="9 14" type="primary">proC</name>
    <name evidence="14" type="ORF">GCM10007043_21140</name>
</gene>
<evidence type="ECO:0000256" key="9">
    <source>
        <dbReference type="HAMAP-Rule" id="MF_01925"/>
    </source>
</evidence>
<dbReference type="InterPro" id="IPR036291">
    <property type="entry name" value="NAD(P)-bd_dom_sf"/>
</dbReference>
<keyword evidence="7 9" id="KW-0560">Oxidoreductase</keyword>
<dbReference type="AlphaFoldDB" id="A0A8J3FFW3"/>
<keyword evidence="6 9" id="KW-0521">NADP</keyword>
<dbReference type="UniPathway" id="UPA00098">
    <property type="reaction ID" value="UER00361"/>
</dbReference>
<dbReference type="SUPFAM" id="SSF48179">
    <property type="entry name" value="6-phosphogluconate dehydrogenase C-terminal domain-like"/>
    <property type="match status" value="1"/>
</dbReference>
<evidence type="ECO:0000256" key="10">
    <source>
        <dbReference type="NCBIfam" id="TIGR00112"/>
    </source>
</evidence>
<feature type="binding site" evidence="11">
    <location>
        <begin position="73"/>
        <end position="76"/>
    </location>
    <ligand>
        <name>NADP(+)</name>
        <dbReference type="ChEBI" id="CHEBI:58349"/>
    </ligand>
</feature>
<feature type="domain" description="Pyrroline-5-carboxylate reductase catalytic N-terminal" evidence="12">
    <location>
        <begin position="6"/>
        <end position="102"/>
    </location>
</feature>
<dbReference type="PANTHER" id="PTHR11645">
    <property type="entry name" value="PYRROLINE-5-CARBOXYLATE REDUCTASE"/>
    <property type="match status" value="1"/>
</dbReference>
<dbReference type="InterPro" id="IPR008927">
    <property type="entry name" value="6-PGluconate_DH-like_C_sf"/>
</dbReference>
<comment type="pathway">
    <text evidence="9">Amino-acid biosynthesis; L-proline biosynthesis; L-proline from L-glutamate 5-semialdehyde: step 1/1.</text>
</comment>
<dbReference type="Pfam" id="PF03807">
    <property type="entry name" value="F420_oxidored"/>
    <property type="match status" value="1"/>
</dbReference>
<evidence type="ECO:0000313" key="14">
    <source>
        <dbReference type="EMBL" id="GGK06834.1"/>
    </source>
</evidence>
<dbReference type="HAMAP" id="MF_01925">
    <property type="entry name" value="P5C_reductase"/>
    <property type="match status" value="1"/>
</dbReference>
<dbReference type="InterPro" id="IPR000304">
    <property type="entry name" value="Pyrroline-COOH_reductase"/>
</dbReference>
<dbReference type="SUPFAM" id="SSF51735">
    <property type="entry name" value="NAD(P)-binding Rossmann-fold domains"/>
    <property type="match status" value="1"/>
</dbReference>
<name>A0A8J3FFW3_9BACI</name>
<comment type="caution">
    <text evidence="14">The sequence shown here is derived from an EMBL/GenBank/DDBJ whole genome shotgun (WGS) entry which is preliminary data.</text>
</comment>
<evidence type="ECO:0000256" key="11">
    <source>
        <dbReference type="PIRSR" id="PIRSR000193-1"/>
    </source>
</evidence>
<evidence type="ECO:0000256" key="2">
    <source>
        <dbReference type="ARBA" id="ARBA00005525"/>
    </source>
</evidence>
<evidence type="ECO:0000256" key="8">
    <source>
        <dbReference type="ARBA" id="ARBA00058118"/>
    </source>
</evidence>
<dbReference type="EC" id="1.5.1.2" evidence="9 10"/>
<protein>
    <recommendedName>
        <fullName evidence="9 10">Pyrroline-5-carboxylate reductase</fullName>
        <shortName evidence="9">P5C reductase</shortName>
        <shortName evidence="9">P5CR</shortName>
        <ecNumber evidence="9 10">1.5.1.2</ecNumber>
    </recommendedName>
    <alternativeName>
        <fullName evidence="9">PCA reductase</fullName>
    </alternativeName>
</protein>
<reference evidence="14" key="2">
    <citation type="submission" date="2020-09" db="EMBL/GenBank/DDBJ databases">
        <authorList>
            <person name="Sun Q."/>
            <person name="Ohkuma M."/>
        </authorList>
    </citation>
    <scope>NUCLEOTIDE SEQUENCE</scope>
    <source>
        <strain evidence="14">JCM 14719</strain>
    </source>
</reference>
<evidence type="ECO:0000256" key="7">
    <source>
        <dbReference type="ARBA" id="ARBA00023002"/>
    </source>
</evidence>
<dbReference type="RefSeq" id="WP_188818028.1">
    <property type="nucleotide sequence ID" value="NZ_BMOF01000058.1"/>
</dbReference>
<proteinExistence type="inferred from homology"/>
<comment type="function">
    <text evidence="8 9">Catalyzes the reduction of 1-pyrroline-5-carboxylate (PCA) to L-proline.</text>
</comment>
<dbReference type="InterPro" id="IPR029036">
    <property type="entry name" value="P5CR_dimer"/>
</dbReference>
<feature type="binding site" evidence="11">
    <location>
        <begin position="10"/>
        <end position="15"/>
    </location>
    <ligand>
        <name>NADP(+)</name>
        <dbReference type="ChEBI" id="CHEBI:58349"/>
    </ligand>
</feature>
<dbReference type="EMBL" id="BMOF01000058">
    <property type="protein sequence ID" value="GGK06834.1"/>
    <property type="molecule type" value="Genomic_DNA"/>
</dbReference>
<dbReference type="PIRSF" id="PIRSF000193">
    <property type="entry name" value="Pyrrol-5-carb_rd"/>
    <property type="match status" value="1"/>
</dbReference>
<evidence type="ECO:0000259" key="13">
    <source>
        <dbReference type="Pfam" id="PF14748"/>
    </source>
</evidence>
<dbReference type="Gene3D" id="1.10.3730.10">
    <property type="entry name" value="ProC C-terminal domain-like"/>
    <property type="match status" value="1"/>
</dbReference>
<feature type="domain" description="Pyrroline-5-carboxylate reductase dimerisation" evidence="13">
    <location>
        <begin position="165"/>
        <end position="269"/>
    </location>
</feature>
<dbReference type="NCBIfam" id="TIGR00112">
    <property type="entry name" value="proC"/>
    <property type="match status" value="1"/>
</dbReference>
<evidence type="ECO:0000256" key="5">
    <source>
        <dbReference type="ARBA" id="ARBA00022650"/>
    </source>
</evidence>
<dbReference type="Gene3D" id="3.40.50.720">
    <property type="entry name" value="NAD(P)-binding Rossmann-like Domain"/>
    <property type="match status" value="1"/>
</dbReference>
<evidence type="ECO:0000259" key="12">
    <source>
        <dbReference type="Pfam" id="PF03807"/>
    </source>
</evidence>
<dbReference type="Pfam" id="PF14748">
    <property type="entry name" value="P5CR_dimer"/>
    <property type="match status" value="1"/>
</dbReference>
<keyword evidence="4 9" id="KW-0028">Amino-acid biosynthesis</keyword>
<sequence length="280" mass="30121">MALQKTIAFLGAGSMAEALIAGVINKGVVAPHKILVTNRQNRERLAELAKRYGVRTATDKREAVREADVIVLAMKPKDVGEALKEVADRVRANHLIISVAAGVPISFIQSFFPHPVPIVRTMPNTSCHVGLSATGIALGPYAAPCHETLVRKLFDAIGITCVVKEEQLDAVTGLSGSGPAYIYFLVEAMEQAGQKAGLAPEIARRLTVQTLLGAAHMLLETREEPSVLREKVTSPGGTTMAGLEVLRTHQFQEAIQRAILRATERAKELGQLVSAKVHSR</sequence>
<evidence type="ECO:0000256" key="1">
    <source>
        <dbReference type="ARBA" id="ARBA00004496"/>
    </source>
</evidence>
<dbReference type="GO" id="GO:0004735">
    <property type="term" value="F:pyrroline-5-carboxylate reductase activity"/>
    <property type="evidence" value="ECO:0007669"/>
    <property type="project" value="UniProtKB-UniRule"/>
</dbReference>